<dbReference type="OrthoDB" id="5385189at2759"/>
<accession>R8BRY5</accession>
<dbReference type="eggNOG" id="ENOG502SE0J">
    <property type="taxonomic scope" value="Eukaryota"/>
</dbReference>
<dbReference type="RefSeq" id="XP_007913198.1">
    <property type="nucleotide sequence ID" value="XM_007915007.1"/>
</dbReference>
<protein>
    <submittedName>
        <fullName evidence="1">Putative cytoskeleton-associated protein</fullName>
    </submittedName>
</protein>
<dbReference type="EMBL" id="KB932933">
    <property type="protein sequence ID" value="EOO02106.1"/>
    <property type="molecule type" value="Genomic_DNA"/>
</dbReference>
<reference evidence="2" key="1">
    <citation type="journal article" date="2013" name="Genome Announc.">
        <title>Draft genome sequence of the ascomycete Phaeoacremonium aleophilum strain UCR-PA7, a causal agent of the esca disease complex in grapevines.</title>
        <authorList>
            <person name="Blanco-Ulate B."/>
            <person name="Rolshausen P."/>
            <person name="Cantu D."/>
        </authorList>
    </citation>
    <scope>NUCLEOTIDE SEQUENCE [LARGE SCALE GENOMIC DNA]</scope>
    <source>
        <strain evidence="2">UCR-PA7</strain>
    </source>
</reference>
<sequence length="238" mass="27940">MRMVLSVWRDDSEIKIPQPKTQYITQDTEDSLKLGTLDTLLGHYNYAIRETAAKIVSDRAVNDGSTIDTLLWGVTREDYNERMRSLRTLALITDHQSLPLLHTDKAYSAFVRSLELCLKDVQQEKLNDKYFDEYYLRDMAEKLCLMFVIQLINKYGPDKLIRAKFIEKWLAKQNWGETLEERQRNFVQYMQYRQNRITEIFHRLQESRRGQAALIRSKLIPKDSADILDGSDPGRTLA</sequence>
<gene>
    <name evidence="1" type="ORF">UCRPA7_2452</name>
</gene>
<dbReference type="AlphaFoldDB" id="R8BRY5"/>
<dbReference type="Proteomes" id="UP000014074">
    <property type="component" value="Unassembled WGS sequence"/>
</dbReference>
<evidence type="ECO:0000313" key="2">
    <source>
        <dbReference type="Proteomes" id="UP000014074"/>
    </source>
</evidence>
<keyword evidence="2" id="KW-1185">Reference proteome</keyword>
<name>R8BRY5_PHAM7</name>
<proteinExistence type="predicted"/>
<dbReference type="HOGENOM" id="CLU_051207_0_0_1"/>
<dbReference type="GeneID" id="19322703"/>
<dbReference type="KEGG" id="tmn:UCRPA7_2452"/>
<organism evidence="1 2">
    <name type="scientific">Phaeoacremonium minimum (strain UCR-PA7)</name>
    <name type="common">Esca disease fungus</name>
    <name type="synonym">Togninia minima</name>
    <dbReference type="NCBI Taxonomy" id="1286976"/>
    <lineage>
        <taxon>Eukaryota</taxon>
        <taxon>Fungi</taxon>
        <taxon>Dikarya</taxon>
        <taxon>Ascomycota</taxon>
        <taxon>Pezizomycotina</taxon>
        <taxon>Sordariomycetes</taxon>
        <taxon>Sordariomycetidae</taxon>
        <taxon>Togniniales</taxon>
        <taxon>Togniniaceae</taxon>
        <taxon>Phaeoacremonium</taxon>
    </lineage>
</organism>
<evidence type="ECO:0000313" key="1">
    <source>
        <dbReference type="EMBL" id="EOO02106.1"/>
    </source>
</evidence>